<dbReference type="SUPFAM" id="SSF49899">
    <property type="entry name" value="Concanavalin A-like lectins/glucanases"/>
    <property type="match status" value="3"/>
</dbReference>
<feature type="region of interest" description="Disordered" evidence="1">
    <location>
        <begin position="1075"/>
        <end position="1102"/>
    </location>
</feature>
<comment type="caution">
    <text evidence="4">The sequence shown here is derived from an EMBL/GenBank/DDBJ whole genome shotgun (WGS) entry which is preliminary data.</text>
</comment>
<sequence length="2258" mass="234213">MSTTTSVFDTIIGRTLPAMPGGGSNALAFPAADAGGGYRVSPGLGGSITSYTLVYDLLLPPGDGSDYAALLQTDIGNGGDADLFVRRGGEAGGIGIGGVYEGEVSYGAWHRLAFSFEDLGNGKSLLAKYIDGALAGKQEVDTARYTIDGQQGFLILADEDGETRAGALGGFLFDPTAMTAAQVAALGGPAGGGILPAPRPDATQFDFVQSDLGASFGPGSLAARDPAQAGEVGELSALALPPLPDAAEGVLRYPAAGGNEGFLVKTGLAGAMSTYTLVYDLQIRPETMATFGALLQTDTGNGNDGELFLRWTDDNKTVYGTGISGQYEGSASGGGWHRVGFTVTDQGNGTATLVKFIDGIVVGTQSVDSSRFTLNGETGFLIMTDEDGEVASGYLASFAVTDVALSPAEMAALGGVRAGGIFGAATAPGRATQFDFEAGTFAPSFGDGSMNRRAQDGSAIGDAAELGATPLPGSQNEGVLGFPATEPGDGYTINPGTADTLASYTLVLDLLIPEGQESDYGALLQTGEGDAELFLKRLDDGSIGLGISGQYDATTMEFGGWHRIAITVADAGNGTALLTKFVDGIKVGSQSVDAARFSIDGAKGFMVLSDDDGESWSGWLNSLHIADRAMADAEVAALGEASAGGIIPTAPAGGTATQFDFNSGSLAATYGPGTMAEIGLSAGPVLLAALADHRVTPAQESLTIDLAGVFEGEGLTYAVTTSEGKTVTGASVVDGKLVLALGGIGFDDVTITATDTHGLTASDNFRLRMAGENAYTIAVLPDTQDYVFAGQGQKILNGMTQWLADNADTMNLRFVMSVGDVVASNQPSQWAIAKEAFATLNGVVPYSMLPGNHDQGSGGSANNYGSLQSNYFDTDYMKQHSTLGGVYDQNPNETNNAWYSFAGEDGTEWIVLALEFGARDDVLRWAGEVLDANADKRAILTTHHYTNMGTRADNYSGPLFAEGTGKDYGIGNSNENANDGEDMWQSLVSKHSNVSFVFSGHVFGDGAETIVSYNEAGQPVFQMLVNYQNGVSLEATGNGDSSQGGNGGNGAIRLVTIDPDNNAFYTETYLSATGEYLTGSRGDPEPSRDGKGGETGTPDITIQPIVFGTPAELDLPELPGGGEAHVLTAPKFDPNNGLKITPGFAPADGGTTFDAYTLVYDLYLPAQGGLASIFQTDLNNITDGDLWLGIGANGAVIGTNGQDEGNLPLESWHRLVFTVERVGEGGSTFTLGKYVDGVLQGTQTVGAVFNITKDGFLIFADDSFETPQFSLSSFAFVEKAMSAAEVAALGGVTAGGPFAAKPDGVNAVQFDFTEADLTPSFGEGTMSQTIGSSTGRQLTGRLLEHQETVTGVYLGTPETQFRAHAGDDKVAEASGDVATVSMDAGKTVDPLHQVLRFEWLNADGEVLAATAQADLTLGAGVHRLTLRVTDAGGTVSTDDVKVAVTDAATLLHENFDDGNATGWQSPGGNWQLAGSVHSRDTAVEGIAAGQGAMRAFDGAGGVMRWQGQGSESWSGYTVSATLLAEDQKGLGLVAYYQDDQNHYRLSFDIADHTRQIVKVQNGVETVLARESATSPFDRAMTVELAVADGRILATLDGEALFGGVVEDQGTPLAGGTVGLWSEGQRQVVFDDIFVRQGTLIADAGKTIRVVDTDGDGFAEVDLSALASFGIDLSTTVAWSEKGAALASGAEARVQLGTGDHLVRLDMRSEVGEASDTVKVQVIAARDVLLQEDFSAPAAGWRFVDEGELGAAAAWSVQDGRLVQAANRYSRELGGTGDTAPTSEWSLNWSPLGDGIHALRKGTYALYEGEGAAGWQDYAVDVSFTAPAGGGVGLLLHYADDQNYYKLEFDNQTGLAQLFSLKAGIEQTLWQAPVRYDADAANQLHAEIVGGKLQAWLGDVALFTVPIEIRDTEKGSFGLYNWGNAGVSYDDVRVVSLSGDTPAPLNPVTGSAGDDVLVGGEGDDHFVGGAGYDIVQYGSVRAAYALTLGEAVHRLSGPDGNDRMEGVEAIRFLDSTVELSAAGGGHLLERLYEGALGRGSDAHGLAFWMDKAEAGLDLGSIASSMLRSAEAGGRPASADGAFVTGLYDSLLGREASASELAFWSGVLGKGLTRGDVLAGIASSSEAQEAQGDGPLVVADLSVTQVARAYEVMLGRDPDLAGLGFWEQRSEGGMALEDIMATMAASQEFLSGQGSLDNPGYVQALYTQAFGRTGEAGGIAFWTEVLEGGASRASVAHHFLASGEGEAFLQQMAEQGVLIA</sequence>
<dbReference type="InterPro" id="IPR001343">
    <property type="entry name" value="Hemolysn_Ca-bd"/>
</dbReference>
<dbReference type="SUPFAM" id="SSF51120">
    <property type="entry name" value="beta-Roll"/>
    <property type="match status" value="1"/>
</dbReference>
<dbReference type="SUPFAM" id="SSF56300">
    <property type="entry name" value="Metallo-dependent phosphatases"/>
    <property type="match status" value="1"/>
</dbReference>
<dbReference type="Gene3D" id="2.60.120.560">
    <property type="entry name" value="Exo-inulinase, domain 1"/>
    <property type="match status" value="2"/>
</dbReference>
<dbReference type="PANTHER" id="PTHR43143:SF5">
    <property type="entry name" value="SECRETED PROTEIN"/>
    <property type="match status" value="1"/>
</dbReference>
<evidence type="ECO:0000259" key="2">
    <source>
        <dbReference type="Pfam" id="PF00149"/>
    </source>
</evidence>
<reference evidence="4 5" key="1">
    <citation type="journal article" date="2013" name="Int. J. Syst. Evol. Microbiol.">
        <title>Roseomonas aerophila sp. nov., isolated from air.</title>
        <authorList>
            <person name="Kim S.J."/>
            <person name="Weon H.Y."/>
            <person name="Ahn J.H."/>
            <person name="Hong S.B."/>
            <person name="Seok S.J."/>
            <person name="Whang K.S."/>
            <person name="Kwon S.W."/>
        </authorList>
    </citation>
    <scope>NUCLEOTIDE SEQUENCE [LARGE SCALE GENOMIC DNA]</scope>
    <source>
        <strain evidence="4 5">NBRC 108923</strain>
    </source>
</reference>
<feature type="domain" description="Calcineurin-like phosphoesterase" evidence="2">
    <location>
        <begin position="776"/>
        <end position="1001"/>
    </location>
</feature>
<protein>
    <submittedName>
        <fullName evidence="4">DUF4214 domain-containing protein</fullName>
    </submittedName>
</protein>
<gene>
    <name evidence="4" type="ORF">IBL26_13420</name>
</gene>
<proteinExistence type="predicted"/>
<dbReference type="InterPro" id="IPR004843">
    <property type="entry name" value="Calcineurin-like_PHP"/>
</dbReference>
<feature type="domain" description="DUF4214" evidence="3">
    <location>
        <begin position="2179"/>
        <end position="2242"/>
    </location>
</feature>
<evidence type="ECO:0000256" key="1">
    <source>
        <dbReference type="SAM" id="MobiDB-lite"/>
    </source>
</evidence>
<evidence type="ECO:0000313" key="4">
    <source>
        <dbReference type="EMBL" id="MBC9207839.1"/>
    </source>
</evidence>
<dbReference type="Pfam" id="PF00149">
    <property type="entry name" value="Metallophos"/>
    <property type="match status" value="1"/>
</dbReference>
<dbReference type="InterPro" id="IPR013320">
    <property type="entry name" value="ConA-like_dom_sf"/>
</dbReference>
<dbReference type="RefSeq" id="WP_187785003.1">
    <property type="nucleotide sequence ID" value="NZ_JACTVA010000022.1"/>
</dbReference>
<dbReference type="InterPro" id="IPR025282">
    <property type="entry name" value="DUF4214"/>
</dbReference>
<dbReference type="Gene3D" id="3.60.21.10">
    <property type="match status" value="1"/>
</dbReference>
<accession>A0ABR7RMQ5</accession>
<dbReference type="Pfam" id="PF00353">
    <property type="entry name" value="HemolysinCabind"/>
    <property type="match status" value="1"/>
</dbReference>
<name>A0ABR7RMQ5_9PROT</name>
<feature type="compositionally biased region" description="Basic and acidic residues" evidence="1">
    <location>
        <begin position="1082"/>
        <end position="1092"/>
    </location>
</feature>
<evidence type="ECO:0000259" key="3">
    <source>
        <dbReference type="Pfam" id="PF13946"/>
    </source>
</evidence>
<dbReference type="InterPro" id="IPR029052">
    <property type="entry name" value="Metallo-depent_PP-like"/>
</dbReference>
<dbReference type="InterPro" id="IPR051918">
    <property type="entry name" value="STPP_CPPED1"/>
</dbReference>
<organism evidence="4 5">
    <name type="scientific">Teichococcus aerophilus</name>
    <dbReference type="NCBI Taxonomy" id="1224513"/>
    <lineage>
        <taxon>Bacteria</taxon>
        <taxon>Pseudomonadati</taxon>
        <taxon>Pseudomonadota</taxon>
        <taxon>Alphaproteobacteria</taxon>
        <taxon>Acetobacterales</taxon>
        <taxon>Roseomonadaceae</taxon>
        <taxon>Roseomonas</taxon>
    </lineage>
</organism>
<evidence type="ECO:0000313" key="5">
    <source>
        <dbReference type="Proteomes" id="UP000626026"/>
    </source>
</evidence>
<dbReference type="Gene3D" id="2.60.120.200">
    <property type="match status" value="3"/>
</dbReference>
<dbReference type="EMBL" id="JACTVA010000022">
    <property type="protein sequence ID" value="MBC9207839.1"/>
    <property type="molecule type" value="Genomic_DNA"/>
</dbReference>
<dbReference type="Gene3D" id="2.150.10.10">
    <property type="entry name" value="Serralysin-like metalloprotease, C-terminal"/>
    <property type="match status" value="1"/>
</dbReference>
<dbReference type="PANTHER" id="PTHR43143">
    <property type="entry name" value="METALLOPHOSPHOESTERASE, CALCINEURIN SUPERFAMILY"/>
    <property type="match status" value="1"/>
</dbReference>
<feature type="domain" description="DUF4214" evidence="3">
    <location>
        <begin position="2061"/>
        <end position="2127"/>
    </location>
</feature>
<dbReference type="Pfam" id="PF13946">
    <property type="entry name" value="DUF4214"/>
    <property type="match status" value="2"/>
</dbReference>
<dbReference type="Proteomes" id="UP000626026">
    <property type="component" value="Unassembled WGS sequence"/>
</dbReference>
<dbReference type="InterPro" id="IPR011049">
    <property type="entry name" value="Serralysin-like_metalloprot_C"/>
</dbReference>
<keyword evidence="5" id="KW-1185">Reference proteome</keyword>